<dbReference type="AlphaFoldDB" id="A0A5K1UVT4"/>
<dbReference type="VEuPathDB" id="AmoebaDB:KM1_030900"/>
<proteinExistence type="predicted"/>
<sequence>MSCTEGQRAVLCQCTICRKVRFFTTEKPKIKTTRLCVLILQSLKEIKPLQDYFNLRDDVYSFIQQHWNILSNLTTFKKQNWKKSILDAFNHCPQIESGKGLFNNRGYYKLKDGSMTSISDDTETLTTMNSIVIGSIQNVVNQLYNNLLILSKFGNDSIAQQHSYIMMNLLTSLCN</sequence>
<dbReference type="OMA" id="IVMASIQ"/>
<evidence type="ECO:0000313" key="1">
    <source>
        <dbReference type="EMBL" id="GAT92613.1"/>
    </source>
</evidence>
<dbReference type="FunFam" id="3.90.980.20:FF:000006">
    <property type="entry name" value="Uncharacterized protein"/>
    <property type="match status" value="1"/>
</dbReference>
<gene>
    <name evidence="1" type="ORF">CL6EHI_197090</name>
</gene>
<evidence type="ECO:0000313" key="2">
    <source>
        <dbReference type="Proteomes" id="UP000078387"/>
    </source>
</evidence>
<organism evidence="1 2">
    <name type="scientific">Entamoeba histolytica</name>
    <dbReference type="NCBI Taxonomy" id="5759"/>
    <lineage>
        <taxon>Eukaryota</taxon>
        <taxon>Amoebozoa</taxon>
        <taxon>Evosea</taxon>
        <taxon>Archamoebae</taxon>
        <taxon>Mastigamoebida</taxon>
        <taxon>Entamoebidae</taxon>
        <taxon>Entamoeba</taxon>
    </lineage>
</organism>
<dbReference type="Proteomes" id="UP000078387">
    <property type="component" value="Unassembled WGS sequence"/>
</dbReference>
<accession>A0A5K1UVT4</accession>
<name>A0A5K1UVT4_ENTHI</name>
<protein>
    <submittedName>
        <fullName evidence="1">Uncharacterized protein</fullName>
    </submittedName>
</protein>
<dbReference type="Gene3D" id="3.90.980.20">
    <property type="match status" value="1"/>
</dbReference>
<dbReference type="VEuPathDB" id="AmoebaDB:EHI8A_018140"/>
<reference evidence="1 2" key="1">
    <citation type="submission" date="2016-05" db="EMBL/GenBank/DDBJ databases">
        <title>First whole genome sequencing of Entamoeba histolytica HM1:IMSS-clone-6.</title>
        <authorList>
            <person name="Mukherjee Avik.K."/>
            <person name="Izumyama S."/>
            <person name="Nakada-Tsukui K."/>
            <person name="Nozaki T."/>
        </authorList>
    </citation>
    <scope>NUCLEOTIDE SEQUENCE [LARGE SCALE GENOMIC DNA]</scope>
    <source>
        <strain evidence="1 2">HM1:IMSS clone 6</strain>
    </source>
</reference>
<dbReference type="EMBL" id="BDEQ01000001">
    <property type="protein sequence ID" value="GAT92613.1"/>
    <property type="molecule type" value="Genomic_DNA"/>
</dbReference>
<dbReference type="VEuPathDB" id="AmoebaDB:EHI_197090"/>
<comment type="caution">
    <text evidence="1">The sequence shown here is derived from an EMBL/GenBank/DDBJ whole genome shotgun (WGS) entry which is preliminary data.</text>
</comment>
<dbReference type="VEuPathDB" id="AmoebaDB:EHI5A_028290"/>
<dbReference type="VEuPathDB" id="AmoebaDB:EHI7A_035070"/>